<name>A0ABU0E5N4_9FIRM</name>
<dbReference type="Pfam" id="PF00561">
    <property type="entry name" value="Abhydrolase_1"/>
    <property type="match status" value="1"/>
</dbReference>
<evidence type="ECO:0000313" key="2">
    <source>
        <dbReference type="EMBL" id="MDQ0362126.1"/>
    </source>
</evidence>
<protein>
    <submittedName>
        <fullName evidence="2">Pimeloyl-ACP methyl ester carboxylesterase</fullName>
    </submittedName>
</protein>
<dbReference type="RefSeq" id="WP_307409454.1">
    <property type="nucleotide sequence ID" value="NZ_JAUSUR010000005.1"/>
</dbReference>
<organism evidence="2 3">
    <name type="scientific">Breznakia pachnodae</name>
    <dbReference type="NCBI Taxonomy" id="265178"/>
    <lineage>
        <taxon>Bacteria</taxon>
        <taxon>Bacillati</taxon>
        <taxon>Bacillota</taxon>
        <taxon>Erysipelotrichia</taxon>
        <taxon>Erysipelotrichales</taxon>
        <taxon>Erysipelotrichaceae</taxon>
        <taxon>Breznakia</taxon>
    </lineage>
</organism>
<dbReference type="Gene3D" id="3.40.50.1820">
    <property type="entry name" value="alpha/beta hydrolase"/>
    <property type="match status" value="1"/>
</dbReference>
<accession>A0ABU0E5N4</accession>
<evidence type="ECO:0000259" key="1">
    <source>
        <dbReference type="Pfam" id="PF00561"/>
    </source>
</evidence>
<evidence type="ECO:0000313" key="3">
    <source>
        <dbReference type="Proteomes" id="UP001230220"/>
    </source>
</evidence>
<keyword evidence="3" id="KW-1185">Reference proteome</keyword>
<dbReference type="EMBL" id="JAUSUR010000005">
    <property type="protein sequence ID" value="MDQ0362126.1"/>
    <property type="molecule type" value="Genomic_DNA"/>
</dbReference>
<gene>
    <name evidence="2" type="ORF">J2S15_002879</name>
</gene>
<dbReference type="SUPFAM" id="SSF53474">
    <property type="entry name" value="alpha/beta-Hydrolases"/>
    <property type="match status" value="1"/>
</dbReference>
<feature type="domain" description="AB hydrolase-1" evidence="1">
    <location>
        <begin position="22"/>
        <end position="156"/>
    </location>
</feature>
<dbReference type="Proteomes" id="UP001230220">
    <property type="component" value="Unassembled WGS sequence"/>
</dbReference>
<dbReference type="InterPro" id="IPR000073">
    <property type="entry name" value="AB_hydrolase_1"/>
</dbReference>
<dbReference type="InterPro" id="IPR029058">
    <property type="entry name" value="AB_hydrolase_fold"/>
</dbReference>
<comment type="caution">
    <text evidence="2">The sequence shown here is derived from an EMBL/GenBank/DDBJ whole genome shotgun (WGS) entry which is preliminary data.</text>
</comment>
<reference evidence="2 3" key="1">
    <citation type="submission" date="2023-07" db="EMBL/GenBank/DDBJ databases">
        <title>Genomic Encyclopedia of Type Strains, Phase IV (KMG-IV): sequencing the most valuable type-strain genomes for metagenomic binning, comparative biology and taxonomic classification.</title>
        <authorList>
            <person name="Goeker M."/>
        </authorList>
    </citation>
    <scope>NUCLEOTIDE SEQUENCE [LARGE SCALE GENOMIC DNA]</scope>
    <source>
        <strain evidence="2 3">DSM 16784</strain>
    </source>
</reference>
<dbReference type="PANTHER" id="PTHR46331:SF2">
    <property type="entry name" value="VALACYCLOVIR HYDROLASE"/>
    <property type="match status" value="1"/>
</dbReference>
<sequence>MTYFKYKNKDIYYKEYSNCGEPLILLHGNTASSVMFELLLPLYTPYFKVILIDFLGNGKSERVDDFAKEMWYDQALQTIALIEHLGYEKVNLLGTSGGAYTALNAALERPDLIKKVIADSFDGRDFHQGWMSGLIRDRVQAVHDPQASQFYAWCQGDDWKDIVEKDTMALVRYVKENVPIYHHPLKNLQVPYLMVGSVEDELLRNDLEEEYHGIADEVGHGMIEMYPHGEHPMVLSNAEAFALSAKAFFQS</sequence>
<proteinExistence type="predicted"/>
<dbReference type="PANTHER" id="PTHR46331">
    <property type="entry name" value="VALACYCLOVIR HYDROLASE"/>
    <property type="match status" value="1"/>
</dbReference>